<evidence type="ECO:0000313" key="3">
    <source>
        <dbReference type="Proteomes" id="UP000515743"/>
    </source>
</evidence>
<sequence>MRLKKTLVFPLAASTALVAFPVATAGAAPAAQEKECVETYQVPTTSGAERETVSEDDVKQINEDIESAGGSPLPAGTVEYGFNDNGDAVAIDSNGQETILSPAKTMDAELNSESIQTRAAEEQQDKGVLSAAAATIAGCAGGVIGYDTILSILEKRVSYWALVKFLAKKIGPGLAISCIAGAGGGLATYMGW</sequence>
<reference evidence="2 3" key="1">
    <citation type="submission" date="2020-07" db="EMBL/GenBank/DDBJ databases">
        <title>Complete genome and description of Corynebacterium incognita strain Marseille-Q3630 sp. nov.</title>
        <authorList>
            <person name="Boxberger M."/>
        </authorList>
    </citation>
    <scope>NUCLEOTIDE SEQUENCE [LARGE SCALE GENOMIC DNA]</scope>
    <source>
        <strain evidence="2 3">Marseille-Q3630</strain>
    </source>
</reference>
<protein>
    <recommendedName>
        <fullName evidence="4">Secreted protein</fullName>
    </recommendedName>
</protein>
<dbReference type="RefSeq" id="WP_185175105.1">
    <property type="nucleotide sequence ID" value="NZ_CP059404.1"/>
</dbReference>
<keyword evidence="1" id="KW-0732">Signal</keyword>
<dbReference type="AlphaFoldDB" id="A0A7G7CM99"/>
<gene>
    <name evidence="2" type="ORF">H0194_06305</name>
</gene>
<keyword evidence="3" id="KW-1185">Reference proteome</keyword>
<dbReference type="Proteomes" id="UP000515743">
    <property type="component" value="Chromosome"/>
</dbReference>
<dbReference type="EMBL" id="CP059404">
    <property type="protein sequence ID" value="QNE88715.1"/>
    <property type="molecule type" value="Genomic_DNA"/>
</dbReference>
<feature type="signal peptide" evidence="1">
    <location>
        <begin position="1"/>
        <end position="25"/>
    </location>
</feature>
<proteinExistence type="predicted"/>
<accession>A0A7G7CM99</accession>
<dbReference type="KEGG" id="cik:H0194_06305"/>
<evidence type="ECO:0000256" key="1">
    <source>
        <dbReference type="SAM" id="SignalP"/>
    </source>
</evidence>
<name>A0A7G7CM99_9CORY</name>
<evidence type="ECO:0000313" key="2">
    <source>
        <dbReference type="EMBL" id="QNE88715.1"/>
    </source>
</evidence>
<evidence type="ECO:0008006" key="4">
    <source>
        <dbReference type="Google" id="ProtNLM"/>
    </source>
</evidence>
<feature type="chain" id="PRO_5039326052" description="Secreted protein" evidence="1">
    <location>
        <begin position="26"/>
        <end position="192"/>
    </location>
</feature>
<organism evidence="2 3">
    <name type="scientific">Corynebacterium incognita</name>
    <dbReference type="NCBI Taxonomy" id="2754725"/>
    <lineage>
        <taxon>Bacteria</taxon>
        <taxon>Bacillati</taxon>
        <taxon>Actinomycetota</taxon>
        <taxon>Actinomycetes</taxon>
        <taxon>Mycobacteriales</taxon>
        <taxon>Corynebacteriaceae</taxon>
        <taxon>Corynebacterium</taxon>
    </lineage>
</organism>